<name>A0A0L8V585_9BACT</name>
<sequence>MQKRKLRKLIRNLLMALTVINFLALVVALTNFVPDNPLVDYRLLLGISFIVVAASARLVCNSCEKEQPAEVS</sequence>
<feature type="transmembrane region" description="Helical" evidence="1">
    <location>
        <begin position="12"/>
        <end position="33"/>
    </location>
</feature>
<evidence type="ECO:0000256" key="1">
    <source>
        <dbReference type="SAM" id="Phobius"/>
    </source>
</evidence>
<dbReference type="Proteomes" id="UP000036958">
    <property type="component" value="Unassembled WGS sequence"/>
</dbReference>
<keyword evidence="1" id="KW-0812">Transmembrane</keyword>
<proteinExistence type="predicted"/>
<keyword evidence="1" id="KW-1133">Transmembrane helix</keyword>
<dbReference type="EMBL" id="LGIA01000181">
    <property type="protein sequence ID" value="KOH43601.1"/>
    <property type="molecule type" value="Genomic_DNA"/>
</dbReference>
<gene>
    <name evidence="2" type="ORF">NC99_35210</name>
</gene>
<dbReference type="OrthoDB" id="137363at200643"/>
<evidence type="ECO:0000313" key="2">
    <source>
        <dbReference type="EMBL" id="KOH43601.1"/>
    </source>
</evidence>
<feature type="transmembrane region" description="Helical" evidence="1">
    <location>
        <begin position="39"/>
        <end position="60"/>
    </location>
</feature>
<protein>
    <submittedName>
        <fullName evidence="2">Uncharacterized protein</fullName>
    </submittedName>
</protein>
<dbReference type="AlphaFoldDB" id="A0A0L8V585"/>
<accession>A0A0L8V585</accession>
<evidence type="ECO:0000313" key="3">
    <source>
        <dbReference type="Proteomes" id="UP000036958"/>
    </source>
</evidence>
<comment type="caution">
    <text evidence="2">The sequence shown here is derived from an EMBL/GenBank/DDBJ whole genome shotgun (WGS) entry which is preliminary data.</text>
</comment>
<organism evidence="2 3">
    <name type="scientific">Sunxiuqinia dokdonensis</name>
    <dbReference type="NCBI Taxonomy" id="1409788"/>
    <lineage>
        <taxon>Bacteria</taxon>
        <taxon>Pseudomonadati</taxon>
        <taxon>Bacteroidota</taxon>
        <taxon>Bacteroidia</taxon>
        <taxon>Marinilabiliales</taxon>
        <taxon>Prolixibacteraceae</taxon>
        <taxon>Sunxiuqinia</taxon>
    </lineage>
</organism>
<reference evidence="3" key="1">
    <citation type="submission" date="2015-07" db="EMBL/GenBank/DDBJ databases">
        <title>Genome sequencing of Sunxiuqinia dokdonensis strain SK.</title>
        <authorList>
            <person name="Ahn S."/>
            <person name="Kim B.-C."/>
        </authorList>
    </citation>
    <scope>NUCLEOTIDE SEQUENCE [LARGE SCALE GENOMIC DNA]</scope>
    <source>
        <strain evidence="3">SK</strain>
    </source>
</reference>
<dbReference type="STRING" id="1409788.NC99_35210"/>
<keyword evidence="1" id="KW-0472">Membrane</keyword>
<dbReference type="RefSeq" id="WP_053186033.1">
    <property type="nucleotide sequence ID" value="NZ_LGIA01000181.1"/>
</dbReference>
<keyword evidence="3" id="KW-1185">Reference proteome</keyword>